<evidence type="ECO:0000313" key="2">
    <source>
        <dbReference type="Proteomes" id="UP000277858"/>
    </source>
</evidence>
<proteinExistence type="predicted"/>
<accession>A0A448P0R9</accession>
<organism evidence="1 2">
    <name type="scientific">Acidipropionibacterium jensenii</name>
    <dbReference type="NCBI Taxonomy" id="1749"/>
    <lineage>
        <taxon>Bacteria</taxon>
        <taxon>Bacillati</taxon>
        <taxon>Actinomycetota</taxon>
        <taxon>Actinomycetes</taxon>
        <taxon>Propionibacteriales</taxon>
        <taxon>Propionibacteriaceae</taxon>
        <taxon>Acidipropionibacterium</taxon>
    </lineage>
</organism>
<evidence type="ECO:0000313" key="1">
    <source>
        <dbReference type="EMBL" id="VEI03735.1"/>
    </source>
</evidence>
<dbReference type="RefSeq" id="WP_126412748.1">
    <property type="nucleotide sequence ID" value="NZ_LR134473.1"/>
</dbReference>
<protein>
    <submittedName>
        <fullName evidence="1">Uncharacterized protein</fullName>
    </submittedName>
</protein>
<dbReference type="EMBL" id="LR134473">
    <property type="protein sequence ID" value="VEI03735.1"/>
    <property type="molecule type" value="Genomic_DNA"/>
</dbReference>
<sequence length="72" mass="8102">MTDEVEQECKAAIAVSDRLDTIADLLDLLTERGDMTKALRNKAQKLFRELDDEMDIILAGLIARSVHDQETV</sequence>
<dbReference type="AlphaFoldDB" id="A0A448P0R9"/>
<dbReference type="Proteomes" id="UP000277858">
    <property type="component" value="Chromosome"/>
</dbReference>
<keyword evidence="2" id="KW-1185">Reference proteome</keyword>
<gene>
    <name evidence="1" type="ORF">NCTC13652_01948</name>
</gene>
<name>A0A448P0R9_9ACTN</name>
<reference evidence="1 2" key="1">
    <citation type="submission" date="2018-12" db="EMBL/GenBank/DDBJ databases">
        <authorList>
            <consortium name="Pathogen Informatics"/>
        </authorList>
    </citation>
    <scope>NUCLEOTIDE SEQUENCE [LARGE SCALE GENOMIC DNA]</scope>
    <source>
        <strain evidence="1 2">NCTC13652</strain>
    </source>
</reference>